<dbReference type="RefSeq" id="WP_344310904.1">
    <property type="nucleotide sequence ID" value="NZ_BAAANO010000037.1"/>
</dbReference>
<protein>
    <submittedName>
        <fullName evidence="2">Uncharacterized protein</fullName>
    </submittedName>
</protein>
<gene>
    <name evidence="2" type="ORF">GCM10009755_29040</name>
</gene>
<feature type="region of interest" description="Disordered" evidence="1">
    <location>
        <begin position="1"/>
        <end position="26"/>
    </location>
</feature>
<dbReference type="EMBL" id="BAAANO010000037">
    <property type="protein sequence ID" value="GAA2015456.1"/>
    <property type="molecule type" value="Genomic_DNA"/>
</dbReference>
<evidence type="ECO:0000313" key="2">
    <source>
        <dbReference type="EMBL" id="GAA2015456.1"/>
    </source>
</evidence>
<evidence type="ECO:0000313" key="3">
    <source>
        <dbReference type="Proteomes" id="UP001500755"/>
    </source>
</evidence>
<comment type="caution">
    <text evidence="2">The sequence shown here is derived from an EMBL/GenBank/DDBJ whole genome shotgun (WGS) entry which is preliminary data.</text>
</comment>
<reference evidence="3" key="1">
    <citation type="journal article" date="2019" name="Int. J. Syst. Evol. Microbiol.">
        <title>The Global Catalogue of Microorganisms (GCM) 10K type strain sequencing project: providing services to taxonomists for standard genome sequencing and annotation.</title>
        <authorList>
            <consortium name="The Broad Institute Genomics Platform"/>
            <consortium name="The Broad Institute Genome Sequencing Center for Infectious Disease"/>
            <person name="Wu L."/>
            <person name="Ma J."/>
        </authorList>
    </citation>
    <scope>NUCLEOTIDE SEQUENCE [LARGE SCALE GENOMIC DNA]</scope>
    <source>
        <strain evidence="3">JCM 14546</strain>
    </source>
</reference>
<accession>A0ABP5F824</accession>
<feature type="compositionally biased region" description="Low complexity" evidence="1">
    <location>
        <begin position="1"/>
        <end position="15"/>
    </location>
</feature>
<proteinExistence type="predicted"/>
<name>A0ABP5F824_9MICO</name>
<dbReference type="Proteomes" id="UP001500755">
    <property type="component" value="Unassembled WGS sequence"/>
</dbReference>
<evidence type="ECO:0000256" key="1">
    <source>
        <dbReference type="SAM" id="MobiDB-lite"/>
    </source>
</evidence>
<sequence>MTSETTADTETTTPPESDEPNVKRATEQAAKYRIRAKNAEASLSVARDALLRNVLGAGVRTKHGTLKPADVDDFFALTGTTAEDYFTEAGTLNEEHLTETMLNLRETKPHLFPPADVLTVPRQGLGNKEWTPKRTFSSAFKPQRH</sequence>
<keyword evidence="3" id="KW-1185">Reference proteome</keyword>
<organism evidence="2 3">
    <name type="scientific">Brevibacterium samyangense</name>
    <dbReference type="NCBI Taxonomy" id="366888"/>
    <lineage>
        <taxon>Bacteria</taxon>
        <taxon>Bacillati</taxon>
        <taxon>Actinomycetota</taxon>
        <taxon>Actinomycetes</taxon>
        <taxon>Micrococcales</taxon>
        <taxon>Brevibacteriaceae</taxon>
        <taxon>Brevibacterium</taxon>
    </lineage>
</organism>